<evidence type="ECO:0000313" key="3">
    <source>
        <dbReference type="Proteomes" id="UP000192738"/>
    </source>
</evidence>
<keyword evidence="2" id="KW-0808">Transferase</keyword>
<name>A0A1W2DKV3_9FIRM</name>
<dbReference type="Pfam" id="PF04230">
    <property type="entry name" value="PS_pyruv_trans"/>
    <property type="match status" value="1"/>
</dbReference>
<dbReference type="EMBL" id="FWXI01000016">
    <property type="protein sequence ID" value="SMC98067.1"/>
    <property type="molecule type" value="Genomic_DNA"/>
</dbReference>
<keyword evidence="3" id="KW-1185">Reference proteome</keyword>
<dbReference type="AlphaFoldDB" id="A0A1W2DKV3"/>
<reference evidence="2 3" key="1">
    <citation type="submission" date="2017-04" db="EMBL/GenBank/DDBJ databases">
        <authorList>
            <person name="Afonso C.L."/>
            <person name="Miller P.J."/>
            <person name="Scott M.A."/>
            <person name="Spackman E."/>
            <person name="Goraichik I."/>
            <person name="Dimitrov K.M."/>
            <person name="Suarez D.L."/>
            <person name="Swayne D.E."/>
        </authorList>
    </citation>
    <scope>NUCLEOTIDE SEQUENCE [LARGE SCALE GENOMIC DNA]</scope>
    <source>
        <strain evidence="2 3">DSM 5090</strain>
    </source>
</reference>
<dbReference type="InterPro" id="IPR007345">
    <property type="entry name" value="Polysacch_pyruvyl_Trfase"/>
</dbReference>
<dbReference type="Proteomes" id="UP000192738">
    <property type="component" value="Unassembled WGS sequence"/>
</dbReference>
<dbReference type="OrthoDB" id="430408at2"/>
<protein>
    <submittedName>
        <fullName evidence="2">Polysaccharide pyruvyl transferase</fullName>
    </submittedName>
</protein>
<evidence type="ECO:0000259" key="1">
    <source>
        <dbReference type="Pfam" id="PF04230"/>
    </source>
</evidence>
<dbReference type="GO" id="GO:0016740">
    <property type="term" value="F:transferase activity"/>
    <property type="evidence" value="ECO:0007669"/>
    <property type="project" value="UniProtKB-KW"/>
</dbReference>
<evidence type="ECO:0000313" key="2">
    <source>
        <dbReference type="EMBL" id="SMC98067.1"/>
    </source>
</evidence>
<gene>
    <name evidence="2" type="ORF">SAMN04488500_116105</name>
</gene>
<organism evidence="2 3">
    <name type="scientific">Sporomusa malonica</name>
    <dbReference type="NCBI Taxonomy" id="112901"/>
    <lineage>
        <taxon>Bacteria</taxon>
        <taxon>Bacillati</taxon>
        <taxon>Bacillota</taxon>
        <taxon>Negativicutes</taxon>
        <taxon>Selenomonadales</taxon>
        <taxon>Sporomusaceae</taxon>
        <taxon>Sporomusa</taxon>
    </lineage>
</organism>
<dbReference type="STRING" id="112901.SAMN04488500_116105"/>
<sequence length="371" mass="42820">MKNIGILTFHASHNYGSVLQAYALSKQLMLMGNQVEIVNLRVEKQKKKYKIFRTQTGIAGAIRTAFTALIYTKLKKRFDKYEDFIANTLPTTKKQYTTGKQLAKENFDYDTYVCGSDQIWNPACPDFDTAYYLDFLKNNVNKIAYAPSLGKTKFDEQTVKRISQLLKNVNHISVREKQGAEFLRTLTNKSIEVVCDPVVLLEKQCWEEIIVEPKVKKPYILSYFLSNNHGDRSMLDYLQQKTGFDVIVLNEYIRDYFKPYQYAIDAGPGEFLGLFKNASLIYTNSFHGTAFSAIFNKPFFTSVAKDANAANNNDSRKFDFLEKLNLSHRIITDTLPDIETILNLDYKEVNRKMREFRKHSLTYLQNAISSC</sequence>
<dbReference type="RefSeq" id="WP_084577153.1">
    <property type="nucleotide sequence ID" value="NZ_CP155572.1"/>
</dbReference>
<feature type="domain" description="Polysaccharide pyruvyl transferase" evidence="1">
    <location>
        <begin position="14"/>
        <end position="300"/>
    </location>
</feature>
<accession>A0A1W2DKV3</accession>
<proteinExistence type="predicted"/>